<dbReference type="PROSITE" id="PS50110">
    <property type="entry name" value="RESPONSE_REGULATORY"/>
    <property type="match status" value="1"/>
</dbReference>
<organism evidence="11 12">
    <name type="scientific">Cohnella nanjingensis</name>
    <dbReference type="NCBI Taxonomy" id="1387779"/>
    <lineage>
        <taxon>Bacteria</taxon>
        <taxon>Bacillati</taxon>
        <taxon>Bacillota</taxon>
        <taxon>Bacilli</taxon>
        <taxon>Bacillales</taxon>
        <taxon>Paenibacillaceae</taxon>
        <taxon>Cohnella</taxon>
    </lineage>
</organism>
<dbReference type="SUPFAM" id="SSF52172">
    <property type="entry name" value="CheY-like"/>
    <property type="match status" value="1"/>
</dbReference>
<dbReference type="InterPro" id="IPR011006">
    <property type="entry name" value="CheY-like_superfamily"/>
</dbReference>
<name>A0A7X0RPP1_9BACL</name>
<dbReference type="SMART" id="SM00448">
    <property type="entry name" value="REC"/>
    <property type="match status" value="1"/>
</dbReference>
<dbReference type="Pfam" id="PF12833">
    <property type="entry name" value="HTH_18"/>
    <property type="match status" value="1"/>
</dbReference>
<evidence type="ECO:0000256" key="8">
    <source>
        <dbReference type="PROSITE-ProRule" id="PRU00169"/>
    </source>
</evidence>
<evidence type="ECO:0000313" key="12">
    <source>
        <dbReference type="Proteomes" id="UP000547209"/>
    </source>
</evidence>
<dbReference type="InterPro" id="IPR001789">
    <property type="entry name" value="Sig_transdc_resp-reg_receiver"/>
</dbReference>
<dbReference type="PANTHER" id="PTHR42713:SF3">
    <property type="entry name" value="TRANSCRIPTIONAL REGULATORY PROTEIN HPTR"/>
    <property type="match status" value="1"/>
</dbReference>
<dbReference type="Proteomes" id="UP000547209">
    <property type="component" value="Unassembled WGS sequence"/>
</dbReference>
<keyword evidence="4" id="KW-0902">Two-component regulatory system</keyword>
<dbReference type="InterPro" id="IPR009057">
    <property type="entry name" value="Homeodomain-like_sf"/>
</dbReference>
<dbReference type="GO" id="GO:0043565">
    <property type="term" value="F:sequence-specific DNA binding"/>
    <property type="evidence" value="ECO:0007669"/>
    <property type="project" value="InterPro"/>
</dbReference>
<dbReference type="InterPro" id="IPR020449">
    <property type="entry name" value="Tscrpt_reg_AraC-type_HTH"/>
</dbReference>
<accession>A0A7X0RPP1</accession>
<dbReference type="InterPro" id="IPR041522">
    <property type="entry name" value="CdaR_GGDEF"/>
</dbReference>
<keyword evidence="6" id="KW-0238">DNA-binding</keyword>
<dbReference type="InterPro" id="IPR018060">
    <property type="entry name" value="HTH_AraC"/>
</dbReference>
<dbReference type="EMBL" id="JACJVP010000020">
    <property type="protein sequence ID" value="MBB6671372.1"/>
    <property type="molecule type" value="Genomic_DNA"/>
</dbReference>
<comment type="subcellular location">
    <subcellularLocation>
        <location evidence="1">Cytoplasm</location>
    </subcellularLocation>
</comment>
<keyword evidence="12" id="KW-1185">Reference proteome</keyword>
<feature type="domain" description="Response regulatory" evidence="10">
    <location>
        <begin position="2"/>
        <end position="119"/>
    </location>
</feature>
<sequence length="533" mass="60186">MKIMIVEDEPLLRQGLISKIDWNGRGIRLVAEAGNGIEALEQLSRCEPDVVLTDVRMPGMDGLQLIDEARRAYPRLKFVILSGFNEFDYVREAMRHQVKDYLLKPVDARKLHELLAEIGNEVRMEQEEAIRRSELTAWAPLLDESDARATDHVLTHRILVPEGSWNRLPQHLLGRSRYAAATARIALPAGGGRFGERDLPLGRFAMQNVLQHALSPLPMDCLVFKHAYEPDEVVLFLGCDDADIVRDAVACLSDALAWTRERLGLNVVVGLGGVHGSISRLRDSYLQAKEAMNDRLLRGDGRVYVYEDDATATGESGLPPFGEDAERTLLMLLEENKREEFIARVHERFREIAERPDARYGRLAYAYAEIWHLVRRHAAKRGVVLPAPLSGDPASELASLSAWTELAGRFRDALRSWGPPREREDDCSGDRVVAAVKAYADSRFDEDLSLQWVADTYFIHPNYFAKRFKQLVGVSFGGYVTQRRIERSRELLLTTTLKIARVAQLVGYEDQNYFCNVFKKHSGVSPSAFRGES</sequence>
<evidence type="ECO:0000256" key="1">
    <source>
        <dbReference type="ARBA" id="ARBA00004496"/>
    </source>
</evidence>
<dbReference type="PROSITE" id="PS01124">
    <property type="entry name" value="HTH_ARAC_FAMILY_2"/>
    <property type="match status" value="1"/>
</dbReference>
<comment type="caution">
    <text evidence="11">The sequence shown here is derived from an EMBL/GenBank/DDBJ whole genome shotgun (WGS) entry which is preliminary data.</text>
</comment>
<keyword evidence="5" id="KW-0805">Transcription regulation</keyword>
<proteinExistence type="predicted"/>
<dbReference type="SUPFAM" id="SSF46689">
    <property type="entry name" value="Homeodomain-like"/>
    <property type="match status" value="2"/>
</dbReference>
<dbReference type="RefSeq" id="WP_185142849.1">
    <property type="nucleotide sequence ID" value="NZ_JACJVP010000020.1"/>
</dbReference>
<evidence type="ECO:0000259" key="10">
    <source>
        <dbReference type="PROSITE" id="PS50110"/>
    </source>
</evidence>
<keyword evidence="3 8" id="KW-0597">Phosphoprotein</keyword>
<evidence type="ECO:0000313" key="11">
    <source>
        <dbReference type="EMBL" id="MBB6671372.1"/>
    </source>
</evidence>
<feature type="modified residue" description="4-aspartylphosphate" evidence="8">
    <location>
        <position position="54"/>
    </location>
</feature>
<evidence type="ECO:0000256" key="4">
    <source>
        <dbReference type="ARBA" id="ARBA00023012"/>
    </source>
</evidence>
<dbReference type="PRINTS" id="PR00032">
    <property type="entry name" value="HTHARAC"/>
</dbReference>
<dbReference type="PANTHER" id="PTHR42713">
    <property type="entry name" value="HISTIDINE KINASE-RELATED"/>
    <property type="match status" value="1"/>
</dbReference>
<dbReference type="Pfam" id="PF17853">
    <property type="entry name" value="GGDEF_2"/>
    <property type="match status" value="1"/>
</dbReference>
<keyword evidence="7" id="KW-0804">Transcription</keyword>
<evidence type="ECO:0000256" key="5">
    <source>
        <dbReference type="ARBA" id="ARBA00023015"/>
    </source>
</evidence>
<evidence type="ECO:0000256" key="6">
    <source>
        <dbReference type="ARBA" id="ARBA00023125"/>
    </source>
</evidence>
<dbReference type="SMART" id="SM00342">
    <property type="entry name" value="HTH_ARAC"/>
    <property type="match status" value="1"/>
</dbReference>
<dbReference type="GO" id="GO:0005737">
    <property type="term" value="C:cytoplasm"/>
    <property type="evidence" value="ECO:0007669"/>
    <property type="project" value="UniProtKB-SubCell"/>
</dbReference>
<dbReference type="PROSITE" id="PS00041">
    <property type="entry name" value="HTH_ARAC_FAMILY_1"/>
    <property type="match status" value="1"/>
</dbReference>
<feature type="domain" description="HTH araC/xylS-type" evidence="9">
    <location>
        <begin position="434"/>
        <end position="532"/>
    </location>
</feature>
<dbReference type="Gene3D" id="3.40.50.2300">
    <property type="match status" value="1"/>
</dbReference>
<protein>
    <submittedName>
        <fullName evidence="11">Response regulator</fullName>
    </submittedName>
</protein>
<dbReference type="AlphaFoldDB" id="A0A7X0RPP1"/>
<dbReference type="Pfam" id="PF00072">
    <property type="entry name" value="Response_reg"/>
    <property type="match status" value="1"/>
</dbReference>
<gene>
    <name evidence="11" type="ORF">H7C19_11845</name>
</gene>
<evidence type="ECO:0000256" key="7">
    <source>
        <dbReference type="ARBA" id="ARBA00023163"/>
    </source>
</evidence>
<dbReference type="InterPro" id="IPR051552">
    <property type="entry name" value="HptR"/>
</dbReference>
<evidence type="ECO:0000256" key="3">
    <source>
        <dbReference type="ARBA" id="ARBA00022553"/>
    </source>
</evidence>
<reference evidence="11 12" key="1">
    <citation type="submission" date="2020-08" db="EMBL/GenBank/DDBJ databases">
        <title>Cohnella phylogeny.</title>
        <authorList>
            <person name="Dunlap C."/>
        </authorList>
    </citation>
    <scope>NUCLEOTIDE SEQUENCE [LARGE SCALE GENOMIC DNA]</scope>
    <source>
        <strain evidence="11 12">DSM 28246</strain>
    </source>
</reference>
<dbReference type="GO" id="GO:0003700">
    <property type="term" value="F:DNA-binding transcription factor activity"/>
    <property type="evidence" value="ECO:0007669"/>
    <property type="project" value="InterPro"/>
</dbReference>
<dbReference type="Gene3D" id="1.10.10.60">
    <property type="entry name" value="Homeodomain-like"/>
    <property type="match status" value="2"/>
</dbReference>
<dbReference type="GO" id="GO:0000160">
    <property type="term" value="P:phosphorelay signal transduction system"/>
    <property type="evidence" value="ECO:0007669"/>
    <property type="project" value="UniProtKB-KW"/>
</dbReference>
<evidence type="ECO:0000256" key="2">
    <source>
        <dbReference type="ARBA" id="ARBA00022490"/>
    </source>
</evidence>
<dbReference type="InterPro" id="IPR018062">
    <property type="entry name" value="HTH_AraC-typ_CS"/>
</dbReference>
<evidence type="ECO:0000259" key="9">
    <source>
        <dbReference type="PROSITE" id="PS01124"/>
    </source>
</evidence>
<dbReference type="CDD" id="cd17536">
    <property type="entry name" value="REC_YesN-like"/>
    <property type="match status" value="1"/>
</dbReference>
<keyword evidence="2" id="KW-0963">Cytoplasm</keyword>